<keyword evidence="3" id="KW-1185">Reference proteome</keyword>
<name>A0ABX1BE28_9ACTN</name>
<protein>
    <submittedName>
        <fullName evidence="2">Uncharacterized protein</fullName>
    </submittedName>
</protein>
<evidence type="ECO:0000313" key="3">
    <source>
        <dbReference type="Proteomes" id="UP000696294"/>
    </source>
</evidence>
<organism evidence="2 3">
    <name type="scientific">Nonomuraea composti</name>
    <dbReference type="NCBI Taxonomy" id="2720023"/>
    <lineage>
        <taxon>Bacteria</taxon>
        <taxon>Bacillati</taxon>
        <taxon>Actinomycetota</taxon>
        <taxon>Actinomycetes</taxon>
        <taxon>Streptosporangiales</taxon>
        <taxon>Streptosporangiaceae</taxon>
        <taxon>Nonomuraea</taxon>
    </lineage>
</organism>
<evidence type="ECO:0000256" key="1">
    <source>
        <dbReference type="SAM" id="MobiDB-lite"/>
    </source>
</evidence>
<sequence>MAMPPDHGRGQQRKPAEQLTQRPDAFVHLYGEGAAWGCVRHAAGRRSVPGGELGRAQSADEQRHAEDGQQRRGEEHLHAVLPPGKPQHFHVS</sequence>
<evidence type="ECO:0000313" key="2">
    <source>
        <dbReference type="EMBL" id="NJP96030.1"/>
    </source>
</evidence>
<dbReference type="EMBL" id="JAATEP010000044">
    <property type="protein sequence ID" value="NJP96030.1"/>
    <property type="molecule type" value="Genomic_DNA"/>
</dbReference>
<dbReference type="RefSeq" id="WP_168017663.1">
    <property type="nucleotide sequence ID" value="NZ_JAATEP010000044.1"/>
</dbReference>
<reference evidence="2 3" key="1">
    <citation type="submission" date="2020-03" db="EMBL/GenBank/DDBJ databases">
        <title>WGS of actinomycetes isolated from Thailand.</title>
        <authorList>
            <person name="Thawai C."/>
        </authorList>
    </citation>
    <scope>NUCLEOTIDE SEQUENCE [LARGE SCALE GENOMIC DNA]</scope>
    <source>
        <strain evidence="2 3">FMUSA5-5</strain>
    </source>
</reference>
<comment type="caution">
    <text evidence="2">The sequence shown here is derived from an EMBL/GenBank/DDBJ whole genome shotgun (WGS) entry which is preliminary data.</text>
</comment>
<dbReference type="Proteomes" id="UP000696294">
    <property type="component" value="Unassembled WGS sequence"/>
</dbReference>
<proteinExistence type="predicted"/>
<gene>
    <name evidence="2" type="ORF">HCN51_42475</name>
</gene>
<accession>A0ABX1BE28</accession>
<feature type="region of interest" description="Disordered" evidence="1">
    <location>
        <begin position="45"/>
        <end position="92"/>
    </location>
</feature>
<feature type="compositionally biased region" description="Basic and acidic residues" evidence="1">
    <location>
        <begin position="58"/>
        <end position="78"/>
    </location>
</feature>
<feature type="region of interest" description="Disordered" evidence="1">
    <location>
        <begin position="1"/>
        <end position="24"/>
    </location>
</feature>